<dbReference type="InterPro" id="IPR029119">
    <property type="entry name" value="MutY_C"/>
</dbReference>
<name>A0ABV6ICL9_9BURK</name>
<comment type="function">
    <text evidence="2">Adenine glycosylase active on G-A mispairs. MutY also corrects error-prone DNA synthesis past GO lesions which are due to the oxidatively damaged form of guanine: 7,8-dihydro-8-oxoguanine (8-oxo-dGTP).</text>
</comment>
<evidence type="ECO:0000256" key="12">
    <source>
        <dbReference type="ARBA" id="ARBA00023204"/>
    </source>
</evidence>
<feature type="domain" description="HhH-GPD" evidence="15">
    <location>
        <begin position="71"/>
        <end position="222"/>
    </location>
</feature>
<proteinExistence type="inferred from homology"/>
<dbReference type="EC" id="3.2.2.31" evidence="4 14"/>
<evidence type="ECO:0000313" key="17">
    <source>
        <dbReference type="Proteomes" id="UP001589844"/>
    </source>
</evidence>
<gene>
    <name evidence="16" type="primary">mutY</name>
    <name evidence="16" type="ORF">ACFFJH_07105</name>
</gene>
<dbReference type="InterPro" id="IPR005760">
    <property type="entry name" value="A/G_AdeGlyc_MutY"/>
</dbReference>
<organism evidence="16 17">
    <name type="scientific">Undibacterium danionis</name>
    <dbReference type="NCBI Taxonomy" id="1812100"/>
    <lineage>
        <taxon>Bacteria</taxon>
        <taxon>Pseudomonadati</taxon>
        <taxon>Pseudomonadota</taxon>
        <taxon>Betaproteobacteria</taxon>
        <taxon>Burkholderiales</taxon>
        <taxon>Oxalobacteraceae</taxon>
        <taxon>Undibacterium</taxon>
    </lineage>
</organism>
<dbReference type="InterPro" id="IPR015797">
    <property type="entry name" value="NUDIX_hydrolase-like_dom_sf"/>
</dbReference>
<dbReference type="CDD" id="cd00056">
    <property type="entry name" value="ENDO3c"/>
    <property type="match status" value="1"/>
</dbReference>
<evidence type="ECO:0000256" key="9">
    <source>
        <dbReference type="ARBA" id="ARBA00022801"/>
    </source>
</evidence>
<dbReference type="InterPro" id="IPR023170">
    <property type="entry name" value="HhH_base_excis_C"/>
</dbReference>
<evidence type="ECO:0000259" key="15">
    <source>
        <dbReference type="SMART" id="SM00478"/>
    </source>
</evidence>
<evidence type="ECO:0000256" key="11">
    <source>
        <dbReference type="ARBA" id="ARBA00023014"/>
    </source>
</evidence>
<protein>
    <recommendedName>
        <fullName evidence="5 14">Adenine DNA glycosylase</fullName>
        <ecNumber evidence="4 14">3.2.2.31</ecNumber>
    </recommendedName>
</protein>
<reference evidence="16 17" key="1">
    <citation type="submission" date="2024-09" db="EMBL/GenBank/DDBJ databases">
        <authorList>
            <person name="Sun Q."/>
            <person name="Mori K."/>
        </authorList>
    </citation>
    <scope>NUCLEOTIDE SEQUENCE [LARGE SCALE GENOMIC DNA]</scope>
    <source>
        <strain evidence="16 17">CCM 8677</strain>
    </source>
</reference>
<dbReference type="SUPFAM" id="SSF48150">
    <property type="entry name" value="DNA-glycosylase"/>
    <property type="match status" value="1"/>
</dbReference>
<dbReference type="GO" id="GO:0000701">
    <property type="term" value="F:purine-specific mismatch base pair DNA N-glycosylase activity"/>
    <property type="evidence" value="ECO:0007669"/>
    <property type="project" value="UniProtKB-EC"/>
</dbReference>
<dbReference type="InterPro" id="IPR004036">
    <property type="entry name" value="Endonuclease-III-like_CS2"/>
</dbReference>
<dbReference type="Pfam" id="PF00633">
    <property type="entry name" value="HHH"/>
    <property type="match status" value="1"/>
</dbReference>
<evidence type="ECO:0000256" key="8">
    <source>
        <dbReference type="ARBA" id="ARBA00022763"/>
    </source>
</evidence>
<evidence type="ECO:0000256" key="4">
    <source>
        <dbReference type="ARBA" id="ARBA00012045"/>
    </source>
</evidence>
<dbReference type="NCBIfam" id="TIGR01084">
    <property type="entry name" value="mutY"/>
    <property type="match status" value="1"/>
</dbReference>
<comment type="caution">
    <text evidence="16">The sequence shown here is derived from an EMBL/GenBank/DDBJ whole genome shotgun (WGS) entry which is preliminary data.</text>
</comment>
<dbReference type="RefSeq" id="WP_390211256.1">
    <property type="nucleotide sequence ID" value="NZ_JBHLXJ010000007.1"/>
</dbReference>
<dbReference type="InterPro" id="IPR044298">
    <property type="entry name" value="MIG/MutY"/>
</dbReference>
<dbReference type="PROSITE" id="PS01155">
    <property type="entry name" value="ENDONUCLEASE_III_2"/>
    <property type="match status" value="1"/>
</dbReference>
<evidence type="ECO:0000256" key="13">
    <source>
        <dbReference type="ARBA" id="ARBA00023295"/>
    </source>
</evidence>
<accession>A0ABV6ICL9</accession>
<comment type="cofactor">
    <cofactor evidence="14">
        <name>[4Fe-4S] cluster</name>
        <dbReference type="ChEBI" id="CHEBI:49883"/>
    </cofactor>
    <text evidence="14">Binds 1 [4Fe-4S] cluster.</text>
</comment>
<evidence type="ECO:0000256" key="1">
    <source>
        <dbReference type="ARBA" id="ARBA00000843"/>
    </source>
</evidence>
<evidence type="ECO:0000256" key="5">
    <source>
        <dbReference type="ARBA" id="ARBA00022023"/>
    </source>
</evidence>
<keyword evidence="9 16" id="KW-0378">Hydrolase</keyword>
<keyword evidence="12" id="KW-0234">DNA repair</keyword>
<keyword evidence="7" id="KW-0479">Metal-binding</keyword>
<dbReference type="SUPFAM" id="SSF55811">
    <property type="entry name" value="Nudix"/>
    <property type="match status" value="1"/>
</dbReference>
<keyword evidence="8 14" id="KW-0227">DNA damage</keyword>
<evidence type="ECO:0000256" key="10">
    <source>
        <dbReference type="ARBA" id="ARBA00023004"/>
    </source>
</evidence>
<keyword evidence="13 14" id="KW-0326">Glycosidase</keyword>
<evidence type="ECO:0000256" key="6">
    <source>
        <dbReference type="ARBA" id="ARBA00022485"/>
    </source>
</evidence>
<dbReference type="Gene3D" id="3.90.79.10">
    <property type="entry name" value="Nucleoside Triphosphate Pyrophosphohydrolase"/>
    <property type="match status" value="1"/>
</dbReference>
<dbReference type="InterPro" id="IPR003265">
    <property type="entry name" value="HhH-GPD_domain"/>
</dbReference>
<dbReference type="Gene3D" id="1.10.340.30">
    <property type="entry name" value="Hypothetical protein, domain 2"/>
    <property type="match status" value="1"/>
</dbReference>
<dbReference type="Proteomes" id="UP001589844">
    <property type="component" value="Unassembled WGS sequence"/>
</dbReference>
<evidence type="ECO:0000256" key="7">
    <source>
        <dbReference type="ARBA" id="ARBA00022723"/>
    </source>
</evidence>
<evidence type="ECO:0000313" key="16">
    <source>
        <dbReference type="EMBL" id="MFC0349569.1"/>
    </source>
</evidence>
<comment type="similarity">
    <text evidence="3 14">Belongs to the Nth/MutY family.</text>
</comment>
<dbReference type="Pfam" id="PF00730">
    <property type="entry name" value="HhH-GPD"/>
    <property type="match status" value="1"/>
</dbReference>
<keyword evidence="11" id="KW-0411">Iron-sulfur</keyword>
<dbReference type="Gene3D" id="1.10.1670.10">
    <property type="entry name" value="Helix-hairpin-Helix base-excision DNA repair enzymes (C-terminal)"/>
    <property type="match status" value="1"/>
</dbReference>
<keyword evidence="6" id="KW-0004">4Fe-4S</keyword>
<evidence type="ECO:0000256" key="3">
    <source>
        <dbReference type="ARBA" id="ARBA00008343"/>
    </source>
</evidence>
<dbReference type="InterPro" id="IPR011257">
    <property type="entry name" value="DNA_glycosylase"/>
</dbReference>
<keyword evidence="10 14" id="KW-0408">Iron</keyword>
<keyword evidence="17" id="KW-1185">Reference proteome</keyword>
<comment type="catalytic activity">
    <reaction evidence="1 14">
        <text>Hydrolyzes free adenine bases from 7,8-dihydro-8-oxoguanine:adenine mismatched double-stranded DNA, leaving an apurinic site.</text>
        <dbReference type="EC" id="3.2.2.31"/>
    </reaction>
</comment>
<dbReference type="EMBL" id="JBHLXJ010000007">
    <property type="protein sequence ID" value="MFC0349569.1"/>
    <property type="molecule type" value="Genomic_DNA"/>
</dbReference>
<dbReference type="PROSITE" id="PS00764">
    <property type="entry name" value="ENDONUCLEASE_III_1"/>
    <property type="match status" value="1"/>
</dbReference>
<sequence>MKKALTKSDGRQDEKRVKKVIRINQAVQEESPYYDPSFSNAVITWQKQHGRHSLPWQQTNDAYRVWLSEIMLQQTQVTTVIPYYQRFLENFPTVHDLAAAPSEQVMALWAGLGYYTRARNLHQCAKQVVEKYQGHFPDDPALLQELPGIGRSTAAAVAAFSYGTLAAILDGNVKRVFARVFGIEGFPGAKPVEDDLWLRANALLPKQDIQSYTQGLMDLGATLCTRSSPACQRCPLQAVCVAHATHRTAELPVRKPKREQKEKHTVLLVLEHEGEILLEQRPDSGIWGGLLSLPELDGMQAGDGKALAPDLFQAHEMNETNDINDTNGESRLLADPSLLRLEQRVVESVQRFGDIASSTDLPELTHGFTHFKLYIRPLHFRLSQRFHFVGEQNVAWYPLAQMEQTALPAPVKALLLSLK</sequence>
<dbReference type="PANTHER" id="PTHR42944">
    <property type="entry name" value="ADENINE DNA GLYCOSYLASE"/>
    <property type="match status" value="1"/>
</dbReference>
<dbReference type="SMART" id="SM00478">
    <property type="entry name" value="ENDO3c"/>
    <property type="match status" value="1"/>
</dbReference>
<evidence type="ECO:0000256" key="2">
    <source>
        <dbReference type="ARBA" id="ARBA00002933"/>
    </source>
</evidence>
<evidence type="ECO:0000256" key="14">
    <source>
        <dbReference type="RuleBase" id="RU365096"/>
    </source>
</evidence>
<dbReference type="InterPro" id="IPR004035">
    <property type="entry name" value="Endouclease-III_FeS-bd_BS"/>
</dbReference>
<dbReference type="CDD" id="cd03431">
    <property type="entry name" value="NUDIX_DNA_Glycosylase_C-MutY"/>
    <property type="match status" value="1"/>
</dbReference>
<dbReference type="PANTHER" id="PTHR42944:SF1">
    <property type="entry name" value="ADENINE DNA GLYCOSYLASE"/>
    <property type="match status" value="1"/>
</dbReference>
<dbReference type="InterPro" id="IPR000445">
    <property type="entry name" value="HhH_motif"/>
</dbReference>
<dbReference type="Pfam" id="PF14815">
    <property type="entry name" value="NUDIX_4"/>
    <property type="match status" value="1"/>
</dbReference>